<keyword evidence="2" id="KW-1185">Reference proteome</keyword>
<gene>
    <name evidence="1" type="ORF">HYH02_011612</name>
</gene>
<accession>A0A835SZC4</accession>
<comment type="caution">
    <text evidence="1">The sequence shown here is derived from an EMBL/GenBank/DDBJ whole genome shotgun (WGS) entry which is preliminary data.</text>
</comment>
<dbReference type="OrthoDB" id="2018788at2759"/>
<dbReference type="EMBL" id="JAEHOD010000050">
    <property type="protein sequence ID" value="KAG2436102.1"/>
    <property type="molecule type" value="Genomic_DNA"/>
</dbReference>
<evidence type="ECO:0000313" key="1">
    <source>
        <dbReference type="EMBL" id="KAG2436102.1"/>
    </source>
</evidence>
<sequence>MQSISACNLKAPRLTATPRRSFAPVVVTRAAAVGGPVATRPLLLHAGETTISLPFSNERAQELQAAFQKLFQTFAEKQKATRPKRWDMMEWRHTDEHVGVEIFCNPNAHTTAFDAKLLVTLWSPSVGGQGLKVTTEARLSAVTSDLDNFLQG</sequence>
<protein>
    <submittedName>
        <fullName evidence="1">Uncharacterized protein</fullName>
    </submittedName>
</protein>
<proteinExistence type="predicted"/>
<organism evidence="1 2">
    <name type="scientific">Chlamydomonas schloesseri</name>
    <dbReference type="NCBI Taxonomy" id="2026947"/>
    <lineage>
        <taxon>Eukaryota</taxon>
        <taxon>Viridiplantae</taxon>
        <taxon>Chlorophyta</taxon>
        <taxon>core chlorophytes</taxon>
        <taxon>Chlorophyceae</taxon>
        <taxon>CS clade</taxon>
        <taxon>Chlamydomonadales</taxon>
        <taxon>Chlamydomonadaceae</taxon>
        <taxon>Chlamydomonas</taxon>
    </lineage>
</organism>
<dbReference type="Proteomes" id="UP000613740">
    <property type="component" value="Unassembled WGS sequence"/>
</dbReference>
<reference evidence="1" key="1">
    <citation type="journal article" date="2020" name="bioRxiv">
        <title>Comparative genomics of Chlamydomonas.</title>
        <authorList>
            <person name="Craig R.J."/>
            <person name="Hasan A.R."/>
            <person name="Ness R.W."/>
            <person name="Keightley P.D."/>
        </authorList>
    </citation>
    <scope>NUCLEOTIDE SEQUENCE</scope>
    <source>
        <strain evidence="1">CCAP 11/173</strain>
    </source>
</reference>
<name>A0A835SZC4_9CHLO</name>
<evidence type="ECO:0000313" key="2">
    <source>
        <dbReference type="Proteomes" id="UP000613740"/>
    </source>
</evidence>
<dbReference type="AlphaFoldDB" id="A0A835SZC4"/>